<dbReference type="InterPro" id="IPR043504">
    <property type="entry name" value="Peptidase_S1_PA_chymotrypsin"/>
</dbReference>
<dbReference type="InterPro" id="IPR001254">
    <property type="entry name" value="Trypsin_dom"/>
</dbReference>
<evidence type="ECO:0000256" key="3">
    <source>
        <dbReference type="ARBA" id="ARBA00022801"/>
    </source>
</evidence>
<keyword evidence="3" id="KW-0378">Hydrolase</keyword>
<dbReference type="PROSITE" id="PS50240">
    <property type="entry name" value="TRYPSIN_DOM"/>
    <property type="match status" value="1"/>
</dbReference>
<keyword evidence="4" id="KW-0720">Serine protease</keyword>
<dbReference type="PANTHER" id="PTHR24276">
    <property type="entry name" value="POLYSERASE-RELATED"/>
    <property type="match status" value="1"/>
</dbReference>
<keyword evidence="5" id="KW-1015">Disulfide bond</keyword>
<accession>A0A1L8EJF9</accession>
<evidence type="ECO:0000313" key="8">
    <source>
        <dbReference type="EMBL" id="JAV18769.1"/>
    </source>
</evidence>
<dbReference type="PROSITE" id="PS00134">
    <property type="entry name" value="TRYPSIN_HIS"/>
    <property type="match status" value="1"/>
</dbReference>
<evidence type="ECO:0000256" key="4">
    <source>
        <dbReference type="ARBA" id="ARBA00022825"/>
    </source>
</evidence>
<keyword evidence="2 8" id="KW-0645">Protease</keyword>
<dbReference type="InterPro" id="IPR018114">
    <property type="entry name" value="TRYPSIN_HIS"/>
</dbReference>
<evidence type="ECO:0000256" key="5">
    <source>
        <dbReference type="ARBA" id="ARBA00023157"/>
    </source>
</evidence>
<dbReference type="CDD" id="cd00190">
    <property type="entry name" value="Tryp_SPc"/>
    <property type="match status" value="1"/>
</dbReference>
<dbReference type="PRINTS" id="PR00722">
    <property type="entry name" value="CHYMOTRYPSIN"/>
</dbReference>
<dbReference type="SUPFAM" id="SSF50494">
    <property type="entry name" value="Trypsin-like serine proteases"/>
    <property type="match status" value="1"/>
</dbReference>
<dbReference type="AlphaFoldDB" id="A0A1L8EJF9"/>
<evidence type="ECO:0000256" key="6">
    <source>
        <dbReference type="SAM" id="SignalP"/>
    </source>
</evidence>
<evidence type="ECO:0000256" key="1">
    <source>
        <dbReference type="ARBA" id="ARBA00007664"/>
    </source>
</evidence>
<proteinExistence type="inferred from homology"/>
<reference evidence="8" key="1">
    <citation type="submission" date="2017-01" db="EMBL/GenBank/DDBJ databases">
        <title>An insight into the sialome and mialome of the horn fly, Haematobia irritans.</title>
        <authorList>
            <person name="Breijo M."/>
            <person name="Boiani M."/>
            <person name="Ures X."/>
            <person name="Rocha S."/>
            <person name="Sequeira M."/>
            <person name="Ribeiro J.M."/>
        </authorList>
    </citation>
    <scope>NUCLEOTIDE SEQUENCE</scope>
</reference>
<dbReference type="GO" id="GO:0006508">
    <property type="term" value="P:proteolysis"/>
    <property type="evidence" value="ECO:0007669"/>
    <property type="project" value="UniProtKB-KW"/>
</dbReference>
<feature type="chain" id="PRO_5012837922" evidence="6">
    <location>
        <begin position="32"/>
        <end position="266"/>
    </location>
</feature>
<evidence type="ECO:0000256" key="2">
    <source>
        <dbReference type="ARBA" id="ARBA00022670"/>
    </source>
</evidence>
<organism evidence="8">
    <name type="scientific">Haematobia irritans</name>
    <name type="common">Horn fly</name>
    <name type="synonym">Conops irritans</name>
    <dbReference type="NCBI Taxonomy" id="7368"/>
    <lineage>
        <taxon>Eukaryota</taxon>
        <taxon>Metazoa</taxon>
        <taxon>Ecdysozoa</taxon>
        <taxon>Arthropoda</taxon>
        <taxon>Hexapoda</taxon>
        <taxon>Insecta</taxon>
        <taxon>Pterygota</taxon>
        <taxon>Neoptera</taxon>
        <taxon>Endopterygota</taxon>
        <taxon>Diptera</taxon>
        <taxon>Brachycera</taxon>
        <taxon>Muscomorpha</taxon>
        <taxon>Muscoidea</taxon>
        <taxon>Muscidae</taxon>
        <taxon>Haematobia</taxon>
    </lineage>
</organism>
<dbReference type="SMART" id="SM00020">
    <property type="entry name" value="Tryp_SPc"/>
    <property type="match status" value="1"/>
</dbReference>
<dbReference type="Gene3D" id="2.40.10.10">
    <property type="entry name" value="Trypsin-like serine proteases"/>
    <property type="match status" value="1"/>
</dbReference>
<keyword evidence="6" id="KW-0732">Signal</keyword>
<dbReference type="InterPro" id="IPR001314">
    <property type="entry name" value="Peptidase_S1A"/>
</dbReference>
<dbReference type="InterPro" id="IPR009003">
    <property type="entry name" value="Peptidase_S1_PA"/>
</dbReference>
<dbReference type="GO" id="GO:0004252">
    <property type="term" value="F:serine-type endopeptidase activity"/>
    <property type="evidence" value="ECO:0007669"/>
    <property type="project" value="InterPro"/>
</dbReference>
<protein>
    <submittedName>
        <fullName evidence="8">Putative serine protease 53-like protein</fullName>
    </submittedName>
</protein>
<dbReference type="InterPro" id="IPR050430">
    <property type="entry name" value="Peptidase_S1"/>
</dbReference>
<feature type="domain" description="Peptidase S1" evidence="7">
    <location>
        <begin position="41"/>
        <end position="265"/>
    </location>
</feature>
<dbReference type="EMBL" id="GFDG01000030">
    <property type="protein sequence ID" value="JAV18769.1"/>
    <property type="molecule type" value="Transcribed_RNA"/>
</dbReference>
<dbReference type="FunFam" id="2.40.10.10:FF:000034">
    <property type="entry name" value="Eupolytin"/>
    <property type="match status" value="1"/>
</dbReference>
<sequence>MTSNMISKNSWNLNVLICIVLGLSLQQGCEATRNPLIEPRILGGHLARPGQFPYQISLLLQNTHNCGGTIISSKYVVTAAHCVVYDRPYKKIPVEFLSVRAGSVSSTSGGQHIAVEDTIPHPDYAPDFSHDIALVKLVKPLEFNAKVSPIEMASEDPKSGVLVSVSGWGRISYTGPMSPLLKHHTLVSLDNKDCRKWINGYVPESAICFVGSADNGICNGDSGGPAVYNNQLVGVVSFYQGKCGYNADGFASVAAHLEWLKTNSKE</sequence>
<name>A0A1L8EJF9_HAEIR</name>
<dbReference type="Pfam" id="PF00089">
    <property type="entry name" value="Trypsin"/>
    <property type="match status" value="1"/>
</dbReference>
<dbReference type="PANTHER" id="PTHR24276:SF91">
    <property type="entry name" value="AT26814P-RELATED"/>
    <property type="match status" value="1"/>
</dbReference>
<feature type="signal peptide" evidence="6">
    <location>
        <begin position="1"/>
        <end position="31"/>
    </location>
</feature>
<comment type="similarity">
    <text evidence="1">Belongs to the peptidase S1 family.</text>
</comment>
<evidence type="ECO:0000259" key="7">
    <source>
        <dbReference type="PROSITE" id="PS50240"/>
    </source>
</evidence>